<feature type="disulfide bond" evidence="8">
    <location>
        <begin position="294"/>
        <end position="303"/>
    </location>
</feature>
<dbReference type="Proteomes" id="UP000504632">
    <property type="component" value="Chromosome 1"/>
</dbReference>
<dbReference type="FunFam" id="2.10.25.10:FF:000188">
    <property type="entry name" value="Laminin subunit gamma 2"/>
    <property type="match status" value="3"/>
</dbReference>
<dbReference type="GO" id="GO:0070831">
    <property type="term" value="P:basement membrane assembly"/>
    <property type="evidence" value="ECO:0007669"/>
    <property type="project" value="TreeGrafter"/>
</dbReference>
<dbReference type="PROSITE" id="PS50027">
    <property type="entry name" value="EGF_LAM_2"/>
    <property type="match status" value="5"/>
</dbReference>
<dbReference type="GO" id="GO:0009887">
    <property type="term" value="P:animal organ morphogenesis"/>
    <property type="evidence" value="ECO:0007669"/>
    <property type="project" value="TreeGrafter"/>
</dbReference>
<dbReference type="Gene3D" id="2.10.25.10">
    <property type="entry name" value="Laminin"/>
    <property type="match status" value="5"/>
</dbReference>
<feature type="chain" id="PRO_5027081918" evidence="11">
    <location>
        <begin position="28"/>
        <end position="607"/>
    </location>
</feature>
<dbReference type="InterPro" id="IPR002049">
    <property type="entry name" value="LE_dom"/>
</dbReference>
<dbReference type="SUPFAM" id="SSF57196">
    <property type="entry name" value="EGF/Laminin"/>
    <property type="match status" value="5"/>
</dbReference>
<keyword evidence="10" id="KW-0472">Membrane</keyword>
<evidence type="ECO:0000313" key="13">
    <source>
        <dbReference type="Proteomes" id="UP000504632"/>
    </source>
</evidence>
<dbReference type="RefSeq" id="XP_030637129.1">
    <property type="nucleotide sequence ID" value="XM_030781269.1"/>
</dbReference>
<feature type="disulfide bond" evidence="8">
    <location>
        <begin position="228"/>
        <end position="240"/>
    </location>
</feature>
<feature type="region of interest" description="Disordered" evidence="9">
    <location>
        <begin position="94"/>
        <end position="115"/>
    </location>
</feature>
<dbReference type="PANTHER" id="PTHR10574">
    <property type="entry name" value="NETRIN/LAMININ-RELATED"/>
    <property type="match status" value="1"/>
</dbReference>
<dbReference type="GO" id="GO:0016477">
    <property type="term" value="P:cell migration"/>
    <property type="evidence" value="ECO:0007669"/>
    <property type="project" value="TreeGrafter"/>
</dbReference>
<organism evidence="13 14">
    <name type="scientific">Chanos chanos</name>
    <name type="common">Milkfish</name>
    <name type="synonym">Mugil chanos</name>
    <dbReference type="NCBI Taxonomy" id="29144"/>
    <lineage>
        <taxon>Eukaryota</taxon>
        <taxon>Metazoa</taxon>
        <taxon>Chordata</taxon>
        <taxon>Craniata</taxon>
        <taxon>Vertebrata</taxon>
        <taxon>Euteleostomi</taxon>
        <taxon>Actinopterygii</taxon>
        <taxon>Neopterygii</taxon>
        <taxon>Teleostei</taxon>
        <taxon>Ostariophysi</taxon>
        <taxon>Gonorynchiformes</taxon>
        <taxon>Chanidae</taxon>
        <taxon>Chanos</taxon>
    </lineage>
</organism>
<sequence length="607" mass="64161">MWWFALMMFTSPAFPFILFVCIGLSEAAPRVIPHNALTLSVLRKPREISEATVEHRNITIVNRFPEEMLGIVSFTGLTPAPTVLPTSKTIHATAPSPTTIELPTTDPTTPSLKTTSTVGVQPAVFGQEIHGLVTLESNSATSVSSVRKTGQTMGSENSQGANNMSDIIATSDDSQELVCNCSSGGVLDPDECDRTTGQCVCLMGYTGLQCEECEEDHFPNGTARCLPCSCDSFGAVSPRCDSAGICVCKTGVYGPKCDDCHPGFFHFSATGCQPCQCNGHSTDCQPQSGICTDCQNNTQGQNCEECQVNFYRRHGDGVTDACLPCPCSPLTSTGSCHLDSGGNPACDQCKPGFSGASCDVCADGFRRSGGACVPCDCNGNADPNFAPQICHPETGRCHGCANHAAGAHCEICADGYTGDARAHNCTRRSVRVLFPEDPGTLIGATQESTTTTSAPSPSVTPLQTPTPSTTSAPAMSTTLLRLTSAPGGHGARTAPPDREDPMGNSTASALTVVSWTQFNIIILAVIIVMVVLLMGFVGGVYMYREYRNRKLNAPFWTIELKEDNISFSSYHDSIPHADPAGLLEEEPCVVAANGQLALATAANMYKA</sequence>
<dbReference type="PRINTS" id="PR00011">
    <property type="entry name" value="EGFLAMININ"/>
</dbReference>
<feature type="domain" description="Laminin EGF-like" evidence="12">
    <location>
        <begin position="275"/>
        <end position="324"/>
    </location>
</feature>
<dbReference type="GO" id="GO:0043256">
    <property type="term" value="C:laminin complex"/>
    <property type="evidence" value="ECO:0007669"/>
    <property type="project" value="TreeGrafter"/>
</dbReference>
<evidence type="ECO:0000256" key="6">
    <source>
        <dbReference type="ARBA" id="ARBA00023180"/>
    </source>
</evidence>
<dbReference type="GO" id="GO:0007411">
    <property type="term" value="P:axon guidance"/>
    <property type="evidence" value="ECO:0007669"/>
    <property type="project" value="TreeGrafter"/>
</dbReference>
<gene>
    <name evidence="14" type="primary">LOC115818037</name>
</gene>
<dbReference type="PANTHER" id="PTHR10574:SF436">
    <property type="entry name" value="LAMININ SUBUNIT ALPHA-2"/>
    <property type="match status" value="1"/>
</dbReference>
<comment type="subcellular location">
    <subcellularLocation>
        <location evidence="1">Secreted</location>
    </subcellularLocation>
</comment>
<keyword evidence="3 11" id="KW-0732">Signal</keyword>
<accession>A0A6J2VZ21</accession>
<dbReference type="OrthoDB" id="19138at2759"/>
<feature type="transmembrane region" description="Helical" evidence="10">
    <location>
        <begin position="520"/>
        <end position="543"/>
    </location>
</feature>
<keyword evidence="7 8" id="KW-0424">Laminin EGF-like domain</keyword>
<evidence type="ECO:0000256" key="11">
    <source>
        <dbReference type="SAM" id="SignalP"/>
    </source>
</evidence>
<dbReference type="InterPro" id="IPR000742">
    <property type="entry name" value="EGF"/>
</dbReference>
<dbReference type="PROSITE" id="PS01248">
    <property type="entry name" value="EGF_LAM_1"/>
    <property type="match status" value="2"/>
</dbReference>
<evidence type="ECO:0000256" key="4">
    <source>
        <dbReference type="ARBA" id="ARBA00022737"/>
    </source>
</evidence>
<dbReference type="PROSITE" id="PS00022">
    <property type="entry name" value="EGF_1"/>
    <property type="match status" value="1"/>
</dbReference>
<feature type="region of interest" description="Disordered" evidence="9">
    <location>
        <begin position="484"/>
        <end position="503"/>
    </location>
</feature>
<dbReference type="InterPro" id="IPR050440">
    <property type="entry name" value="Laminin/Netrin_ECM"/>
</dbReference>
<feature type="region of interest" description="Disordered" evidence="9">
    <location>
        <begin position="441"/>
        <end position="473"/>
    </location>
</feature>
<dbReference type="SMART" id="SM00181">
    <property type="entry name" value="EGF"/>
    <property type="match status" value="4"/>
</dbReference>
<evidence type="ECO:0000256" key="9">
    <source>
        <dbReference type="SAM" id="MobiDB-lite"/>
    </source>
</evidence>
<evidence type="ECO:0000256" key="2">
    <source>
        <dbReference type="ARBA" id="ARBA00022525"/>
    </source>
</evidence>
<evidence type="ECO:0000256" key="7">
    <source>
        <dbReference type="ARBA" id="ARBA00023292"/>
    </source>
</evidence>
<keyword evidence="10" id="KW-1133">Transmembrane helix</keyword>
<evidence type="ECO:0000313" key="14">
    <source>
        <dbReference type="RefSeq" id="XP_030637129.1"/>
    </source>
</evidence>
<name>A0A6J2VZ21_CHACN</name>
<feature type="domain" description="Laminin EGF-like" evidence="12">
    <location>
        <begin position="325"/>
        <end position="374"/>
    </location>
</feature>
<dbReference type="InParanoid" id="A0A6J2VZ21"/>
<dbReference type="GO" id="GO:0009888">
    <property type="term" value="P:tissue development"/>
    <property type="evidence" value="ECO:0007669"/>
    <property type="project" value="TreeGrafter"/>
</dbReference>
<keyword evidence="10" id="KW-0812">Transmembrane</keyword>
<dbReference type="FunFam" id="2.10.25.10:FF:000094">
    <property type="entry name" value="Laminin subunit alpha-2"/>
    <property type="match status" value="1"/>
</dbReference>
<feature type="compositionally biased region" description="Low complexity" evidence="9">
    <location>
        <begin position="97"/>
        <end position="115"/>
    </location>
</feature>
<feature type="disulfide bond" evidence="8">
    <location>
        <begin position="400"/>
        <end position="409"/>
    </location>
</feature>
<evidence type="ECO:0000256" key="3">
    <source>
        <dbReference type="ARBA" id="ARBA00022729"/>
    </source>
</evidence>
<dbReference type="GO" id="GO:0034446">
    <property type="term" value="P:substrate adhesion-dependent cell spreading"/>
    <property type="evidence" value="ECO:0007669"/>
    <property type="project" value="TreeGrafter"/>
</dbReference>
<evidence type="ECO:0000256" key="10">
    <source>
        <dbReference type="SAM" id="Phobius"/>
    </source>
</evidence>
<evidence type="ECO:0000256" key="5">
    <source>
        <dbReference type="ARBA" id="ARBA00023157"/>
    </source>
</evidence>
<feature type="disulfide bond" evidence="8">
    <location>
        <begin position="349"/>
        <end position="358"/>
    </location>
</feature>
<keyword evidence="4" id="KW-0677">Repeat</keyword>
<evidence type="ECO:0000256" key="8">
    <source>
        <dbReference type="PROSITE-ProRule" id="PRU00460"/>
    </source>
</evidence>
<keyword evidence="5 8" id="KW-1015">Disulfide bond</keyword>
<feature type="compositionally biased region" description="Low complexity" evidence="9">
    <location>
        <begin position="448"/>
        <end position="473"/>
    </location>
</feature>
<dbReference type="Pfam" id="PF00053">
    <property type="entry name" value="EGF_laminin"/>
    <property type="match status" value="4"/>
</dbReference>
<feature type="disulfide bond" evidence="8">
    <location>
        <begin position="248"/>
        <end position="257"/>
    </location>
</feature>
<feature type="domain" description="Laminin EGF-like" evidence="12">
    <location>
        <begin position="179"/>
        <end position="227"/>
    </location>
</feature>
<feature type="domain" description="Laminin EGF-like" evidence="12">
    <location>
        <begin position="375"/>
        <end position="427"/>
    </location>
</feature>
<feature type="domain" description="Laminin EGF-like" evidence="12">
    <location>
        <begin position="228"/>
        <end position="274"/>
    </location>
</feature>
<dbReference type="CDD" id="cd00055">
    <property type="entry name" value="EGF_Lam"/>
    <property type="match status" value="5"/>
</dbReference>
<feature type="signal peptide" evidence="11">
    <location>
        <begin position="1"/>
        <end position="27"/>
    </location>
</feature>
<keyword evidence="13" id="KW-1185">Reference proteome</keyword>
<dbReference type="Pfam" id="PF24973">
    <property type="entry name" value="EGF_LMN_ATRN"/>
    <property type="match status" value="1"/>
</dbReference>
<comment type="caution">
    <text evidence="8">Lacks conserved residue(s) required for the propagation of feature annotation.</text>
</comment>
<evidence type="ECO:0000256" key="1">
    <source>
        <dbReference type="ARBA" id="ARBA00004613"/>
    </source>
</evidence>
<dbReference type="GO" id="GO:0005576">
    <property type="term" value="C:extracellular region"/>
    <property type="evidence" value="ECO:0007669"/>
    <property type="project" value="UniProtKB-SubCell"/>
</dbReference>
<dbReference type="InterPro" id="IPR056863">
    <property type="entry name" value="LMN_ATRN_NET-like_EGF"/>
</dbReference>
<dbReference type="SMART" id="SM00180">
    <property type="entry name" value="EGF_Lam"/>
    <property type="match status" value="5"/>
</dbReference>
<evidence type="ECO:0000259" key="12">
    <source>
        <dbReference type="PROSITE" id="PS50027"/>
    </source>
</evidence>
<keyword evidence="6" id="KW-0325">Glycoprotein</keyword>
<dbReference type="AlphaFoldDB" id="A0A6J2VZ21"/>
<proteinExistence type="predicted"/>
<dbReference type="GeneID" id="115818037"/>
<feature type="disulfide bond" evidence="8">
    <location>
        <begin position="201"/>
        <end position="210"/>
    </location>
</feature>
<keyword evidence="2" id="KW-0964">Secreted</keyword>
<reference evidence="14" key="1">
    <citation type="submission" date="2025-08" db="UniProtKB">
        <authorList>
            <consortium name="RefSeq"/>
        </authorList>
    </citation>
    <scope>IDENTIFICATION</scope>
</reference>
<protein>
    <submittedName>
        <fullName evidence="14">Multiple epidermal growth factor-like domains protein 9</fullName>
    </submittedName>
</protein>